<dbReference type="InterPro" id="IPR045864">
    <property type="entry name" value="aa-tRNA-synth_II/BPL/LPL"/>
</dbReference>
<evidence type="ECO:0000256" key="5">
    <source>
        <dbReference type="ARBA" id="ARBA00022917"/>
    </source>
</evidence>
<dbReference type="PRINTS" id="PR00980">
    <property type="entry name" value="TRNASYNTHALA"/>
</dbReference>
<feature type="binding site" evidence="6">
    <location>
        <position position="669"/>
    </location>
    <ligand>
        <name>Zn(2+)</name>
        <dbReference type="ChEBI" id="CHEBI:29105"/>
    </ligand>
</feature>
<dbReference type="Gene3D" id="3.30.980.10">
    <property type="entry name" value="Threonyl-trna Synthetase, Chain A, domain 2"/>
    <property type="match status" value="1"/>
</dbReference>
<dbReference type="EMBL" id="BAABFC010000012">
    <property type="protein sequence ID" value="GAA4498868.1"/>
    <property type="molecule type" value="Genomic_DNA"/>
</dbReference>
<dbReference type="Gene3D" id="3.30.930.10">
    <property type="entry name" value="Bira Bifunctional Protein, Domain 2"/>
    <property type="match status" value="1"/>
</dbReference>
<keyword evidence="4 6" id="KW-0694">RNA-binding</keyword>
<protein>
    <recommendedName>
        <fullName evidence="6">Alanine--tRNA ligase</fullName>
        <ecNumber evidence="6">6.1.1.7</ecNumber>
    </recommendedName>
    <alternativeName>
        <fullName evidence="6">Alanyl-tRNA synthetase</fullName>
        <shortName evidence="6">AlaRS</shortName>
    </alternativeName>
</protein>
<dbReference type="SUPFAM" id="SSF55681">
    <property type="entry name" value="Class II aaRS and biotin synthetases"/>
    <property type="match status" value="1"/>
</dbReference>
<reference evidence="9" key="1">
    <citation type="journal article" date="2019" name="Int. J. Syst. Evol. Microbiol.">
        <title>The Global Catalogue of Microorganisms (GCM) 10K type strain sequencing project: providing services to taxonomists for standard genome sequencing and annotation.</title>
        <authorList>
            <consortium name="The Broad Institute Genomics Platform"/>
            <consortium name="The Broad Institute Genome Sequencing Center for Infectious Disease"/>
            <person name="Wu L."/>
            <person name="Ma J."/>
        </authorList>
    </citation>
    <scope>NUCLEOTIDE SEQUENCE [LARGE SCALE GENOMIC DNA]</scope>
    <source>
        <strain evidence="9">JCM 32226</strain>
    </source>
</reference>
<dbReference type="GO" id="GO:0016874">
    <property type="term" value="F:ligase activity"/>
    <property type="evidence" value="ECO:0007669"/>
    <property type="project" value="UniProtKB-KW"/>
</dbReference>
<dbReference type="Pfam" id="PF02272">
    <property type="entry name" value="DHHA1"/>
    <property type="match status" value="1"/>
</dbReference>
<evidence type="ECO:0000256" key="6">
    <source>
        <dbReference type="HAMAP-Rule" id="MF_00036"/>
    </source>
</evidence>
<evidence type="ECO:0000256" key="2">
    <source>
        <dbReference type="ARBA" id="ARBA00022723"/>
    </source>
</evidence>
<keyword evidence="6" id="KW-0963">Cytoplasm</keyword>
<dbReference type="InterPro" id="IPR023033">
    <property type="entry name" value="Ala_tRNA_ligase_euk/bac"/>
</dbReference>
<dbReference type="Gene3D" id="3.10.310.40">
    <property type="match status" value="1"/>
</dbReference>
<dbReference type="Pfam" id="PF07973">
    <property type="entry name" value="tRNA_SAD"/>
    <property type="match status" value="1"/>
</dbReference>
<keyword evidence="2 6" id="KW-0479">Metal-binding</keyword>
<comment type="catalytic activity">
    <reaction evidence="6">
        <text>tRNA(Ala) + L-alanine + ATP = L-alanyl-tRNA(Ala) + AMP + diphosphate</text>
        <dbReference type="Rhea" id="RHEA:12540"/>
        <dbReference type="Rhea" id="RHEA-COMP:9657"/>
        <dbReference type="Rhea" id="RHEA-COMP:9923"/>
        <dbReference type="ChEBI" id="CHEBI:30616"/>
        <dbReference type="ChEBI" id="CHEBI:33019"/>
        <dbReference type="ChEBI" id="CHEBI:57972"/>
        <dbReference type="ChEBI" id="CHEBI:78442"/>
        <dbReference type="ChEBI" id="CHEBI:78497"/>
        <dbReference type="ChEBI" id="CHEBI:456215"/>
        <dbReference type="EC" id="6.1.1.7"/>
    </reaction>
</comment>
<name>A0ABP8Q7X2_9GAMM</name>
<dbReference type="SUPFAM" id="SSF50447">
    <property type="entry name" value="Translation proteins"/>
    <property type="match status" value="1"/>
</dbReference>
<feature type="binding site" evidence="6">
    <location>
        <position position="665"/>
    </location>
    <ligand>
        <name>Zn(2+)</name>
        <dbReference type="ChEBI" id="CHEBI:29105"/>
    </ligand>
</feature>
<evidence type="ECO:0000313" key="8">
    <source>
        <dbReference type="EMBL" id="GAA4498868.1"/>
    </source>
</evidence>
<dbReference type="CDD" id="cd00673">
    <property type="entry name" value="AlaRS_core"/>
    <property type="match status" value="1"/>
</dbReference>
<feature type="domain" description="Threonyl/alanyl tRNA synthetase SAD" evidence="7">
    <location>
        <begin position="652"/>
        <end position="695"/>
    </location>
</feature>
<dbReference type="Pfam" id="PF01411">
    <property type="entry name" value="tRNA-synt_2c"/>
    <property type="match status" value="1"/>
</dbReference>
<dbReference type="NCBIfam" id="TIGR00344">
    <property type="entry name" value="alaS"/>
    <property type="match status" value="1"/>
</dbReference>
<comment type="domain">
    <text evidence="6">Consists of three domains; the N-terminal catalytic domain, the editing domain and the C-terminal C-Ala domain. The editing domain removes incorrectly charged amino acids, while the C-Ala domain, along with tRNA(Ala), serves as a bridge to cooperatively bring together the editing and aminoacylation centers thus stimulating deacylation of misacylated tRNAs.</text>
</comment>
<accession>A0ABP8Q7X2</accession>
<evidence type="ECO:0000256" key="3">
    <source>
        <dbReference type="ARBA" id="ARBA00022833"/>
    </source>
</evidence>
<proteinExistence type="inferred from homology"/>
<dbReference type="EC" id="6.1.1.7" evidence="6"/>
<keyword evidence="6" id="KW-0030">Aminoacyl-tRNA synthetase</keyword>
<keyword evidence="6" id="KW-0067">ATP-binding</keyword>
<sequence>MYMSTSEIRTAFLEYFRSQGHQVVSSSSLVPHNDPTLLFTNAGMNQFKDVFLGSDTRNYSRATTAQRCVRAGGKHNDLDNVGYTARHHTFFEMLGNFSFGDYFKQDAIRFAWGFLTEVLQLPKDKLLVTVYQTDDEAYDIWAKEMGIPAERIIRIGDNKGAPYASDNFWQMGDTGPCGPCTEIFYDHGDQIWGGPPGSAEEDGDRFIEIWNVVFMQFNRQADGTLEPLPKPSVDTGMGIERIAAIMQGVHSNYEIDIFQRLIKVVAEITGTQDLENKSLRVIADHIRSCSFLIADGVMPSNEGRGYVLRRIIRRAARHGRLLGAKESFFFRLVGTLAELMGDAYPELKSQQPVVERVLKQEEEQFSRTLDRGLALLEEALQSLGDSKQIPGELVFKLYDTYGFPADLTADVVRDRGYDIDEAGFEREMEKQRERAKGASAFTVDYNKQLKIDHSSEFVGYDQLQGESQITAIYVGDQAVSELKAGDEAMIVLATTPFYAESGGQVGDAGLLQHGDSLFAVCDTQKLGGAVVHKGYVEVGQFAVGQSVLASVDGERRLATAAHHSVTHLLHAALRQTLGEHVTQKGSQVGPDRLRFDFSHFEPMTNGTIRRVEELVNAQIRANAPVQTQLMALDDAKQVGAMALFGEKYEDEVRVVNMGEFSTELCGGTHAQRTGDIGFFKIISESGVAAGIRRIEAVAGQAAIEYMHQLGEQIDAAAELVKGDQFSIATRVRQFMERTRLLERELEAAKSKLAAQAGAGLLGQVMSINGQKVLVAELDGIDAKSLRTTLDDLKNRLQSGVLLLATVSDGKVSLIAGVTADLTGKVKAGELVNLVASQVGGKGGGRPDMAQAGGTQPEALPAALASVQPWLEERL</sequence>
<dbReference type="Proteomes" id="UP001501321">
    <property type="component" value="Unassembled WGS sequence"/>
</dbReference>
<dbReference type="PANTHER" id="PTHR11777:SF9">
    <property type="entry name" value="ALANINE--TRNA LIGASE, CYTOPLASMIC"/>
    <property type="match status" value="1"/>
</dbReference>
<dbReference type="SUPFAM" id="SSF101353">
    <property type="entry name" value="Putative anticodon-binding domain of alanyl-tRNA synthetase (AlaRS)"/>
    <property type="match status" value="1"/>
</dbReference>
<dbReference type="InterPro" id="IPR018163">
    <property type="entry name" value="Thr/Ala-tRNA-synth_IIc_edit"/>
</dbReference>
<dbReference type="HAMAP" id="MF_00036_B">
    <property type="entry name" value="Ala_tRNA_synth_B"/>
    <property type="match status" value="1"/>
</dbReference>
<comment type="similarity">
    <text evidence="6">Belongs to the class-II aminoacyl-tRNA synthetase family.</text>
</comment>
<dbReference type="Gene3D" id="3.30.54.20">
    <property type="match status" value="1"/>
</dbReference>
<evidence type="ECO:0000259" key="7">
    <source>
        <dbReference type="SMART" id="SM00863"/>
    </source>
</evidence>
<dbReference type="InterPro" id="IPR009000">
    <property type="entry name" value="Transl_B-barrel_sf"/>
</dbReference>
<evidence type="ECO:0000313" key="9">
    <source>
        <dbReference type="Proteomes" id="UP001501321"/>
    </source>
</evidence>
<comment type="caution">
    <text evidence="8">The sequence shown here is derived from an EMBL/GenBank/DDBJ whole genome shotgun (WGS) entry which is preliminary data.</text>
</comment>
<dbReference type="InterPro" id="IPR002318">
    <property type="entry name" value="Ala-tRNA-lgiase_IIc"/>
</dbReference>
<keyword evidence="6" id="KW-0547">Nucleotide-binding</keyword>
<keyword evidence="3 6" id="KW-0862">Zinc</keyword>
<dbReference type="InterPro" id="IPR050058">
    <property type="entry name" value="Ala-tRNA_ligase"/>
</dbReference>
<feature type="binding site" evidence="6">
    <location>
        <position position="563"/>
    </location>
    <ligand>
        <name>Zn(2+)</name>
        <dbReference type="ChEBI" id="CHEBI:29105"/>
    </ligand>
</feature>
<dbReference type="SUPFAM" id="SSF55186">
    <property type="entry name" value="ThrRS/AlaRS common domain"/>
    <property type="match status" value="1"/>
</dbReference>
<dbReference type="PANTHER" id="PTHR11777">
    <property type="entry name" value="ALANYL-TRNA SYNTHETASE"/>
    <property type="match status" value="1"/>
</dbReference>
<dbReference type="InterPro" id="IPR012947">
    <property type="entry name" value="tRNA_SAD"/>
</dbReference>
<comment type="subcellular location">
    <subcellularLocation>
        <location evidence="6">Cytoplasm</location>
    </subcellularLocation>
</comment>
<evidence type="ECO:0000256" key="4">
    <source>
        <dbReference type="ARBA" id="ARBA00022884"/>
    </source>
</evidence>
<dbReference type="Gene3D" id="6.10.250.550">
    <property type="match status" value="1"/>
</dbReference>
<evidence type="ECO:0000256" key="1">
    <source>
        <dbReference type="ARBA" id="ARBA00022555"/>
    </source>
</evidence>
<keyword evidence="6 8" id="KW-0436">Ligase</keyword>
<comment type="cofactor">
    <cofactor evidence="6">
        <name>Zn(2+)</name>
        <dbReference type="ChEBI" id="CHEBI:29105"/>
    </cofactor>
    <text evidence="6">Binds 1 zinc ion per subunit.</text>
</comment>
<dbReference type="InterPro" id="IPR018164">
    <property type="entry name" value="Ala-tRNA-synth_IIc_N"/>
</dbReference>
<gene>
    <name evidence="6 8" type="primary">alaS</name>
    <name evidence="8" type="ORF">GCM10023095_18050</name>
</gene>
<dbReference type="InterPro" id="IPR003156">
    <property type="entry name" value="DHHA1_dom"/>
</dbReference>
<dbReference type="SMART" id="SM00863">
    <property type="entry name" value="tRNA_SAD"/>
    <property type="match status" value="1"/>
</dbReference>
<keyword evidence="5 6" id="KW-0648">Protein biosynthesis</keyword>
<keyword evidence="9" id="KW-1185">Reference proteome</keyword>
<comment type="function">
    <text evidence="6">Catalyzes the attachment of alanine to tRNA(Ala) in a two-step reaction: alanine is first activated by ATP to form Ala-AMP and then transferred to the acceptor end of tRNA(Ala). Also edits incorrectly charged Ser-tRNA(Ala) and Gly-tRNA(Ala) via its editing domain.</text>
</comment>
<dbReference type="Gene3D" id="2.40.30.130">
    <property type="match status" value="1"/>
</dbReference>
<keyword evidence="1 6" id="KW-0820">tRNA-binding</keyword>
<organism evidence="8 9">
    <name type="scientific">Pseudaeromonas paramecii</name>
    <dbReference type="NCBI Taxonomy" id="2138166"/>
    <lineage>
        <taxon>Bacteria</taxon>
        <taxon>Pseudomonadati</taxon>
        <taxon>Pseudomonadota</taxon>
        <taxon>Gammaproteobacteria</taxon>
        <taxon>Aeromonadales</taxon>
        <taxon>Aeromonadaceae</taxon>
        <taxon>Pseudaeromonas</taxon>
    </lineage>
</organism>
<feature type="binding site" evidence="6">
    <location>
        <position position="567"/>
    </location>
    <ligand>
        <name>Zn(2+)</name>
        <dbReference type="ChEBI" id="CHEBI:29105"/>
    </ligand>
</feature>
<dbReference type="RefSeq" id="WP_345012221.1">
    <property type="nucleotide sequence ID" value="NZ_BAABFC010000012.1"/>
</dbReference>
<dbReference type="InterPro" id="IPR018162">
    <property type="entry name" value="Ala-tRNA-ligase_IIc_anticod-bd"/>
</dbReference>